<evidence type="ECO:0000259" key="1">
    <source>
        <dbReference type="PROSITE" id="PS50112"/>
    </source>
</evidence>
<sequence>MAKDQFVTGTARSFKETDVIVSKTDAKGIISYVNRTFIRISDYSEAELLGKPHNIIRHPDMPRAVFRLMWDRIQGGREIFAYVINRCKGGDHYWVLAHVTPSFDGKGALCGFHSNRRSPNAEIVARQIAPLYAEMRRLERDAADPRHGMDHALAHLNAALAAKGVDYDRFFFA</sequence>
<name>A0A1J5QZU6_9ZZZZ</name>
<organism evidence="2">
    <name type="scientific">mine drainage metagenome</name>
    <dbReference type="NCBI Taxonomy" id="410659"/>
    <lineage>
        <taxon>unclassified sequences</taxon>
        <taxon>metagenomes</taxon>
        <taxon>ecological metagenomes</taxon>
    </lineage>
</organism>
<comment type="caution">
    <text evidence="2">The sequence shown here is derived from an EMBL/GenBank/DDBJ whole genome shotgun (WGS) entry which is preliminary data.</text>
</comment>
<dbReference type="GO" id="GO:0006355">
    <property type="term" value="P:regulation of DNA-templated transcription"/>
    <property type="evidence" value="ECO:0007669"/>
    <property type="project" value="InterPro"/>
</dbReference>
<dbReference type="EMBL" id="MLJW01000341">
    <property type="protein sequence ID" value="OIQ89160.1"/>
    <property type="molecule type" value="Genomic_DNA"/>
</dbReference>
<keyword evidence="2" id="KW-0675">Receptor</keyword>
<evidence type="ECO:0000313" key="2">
    <source>
        <dbReference type="EMBL" id="OIQ89160.1"/>
    </source>
</evidence>
<dbReference type="InterPro" id="IPR035965">
    <property type="entry name" value="PAS-like_dom_sf"/>
</dbReference>
<dbReference type="Gene3D" id="3.30.450.20">
    <property type="entry name" value="PAS domain"/>
    <property type="match status" value="1"/>
</dbReference>
<dbReference type="InterPro" id="IPR000014">
    <property type="entry name" value="PAS"/>
</dbReference>
<dbReference type="AlphaFoldDB" id="A0A1J5QZU6"/>
<proteinExistence type="predicted"/>
<gene>
    <name evidence="2" type="primary">aer_17</name>
    <name evidence="2" type="ORF">GALL_289410</name>
</gene>
<feature type="domain" description="PAS" evidence="1">
    <location>
        <begin position="25"/>
        <end position="76"/>
    </location>
</feature>
<dbReference type="SUPFAM" id="SSF55785">
    <property type="entry name" value="PYP-like sensor domain (PAS domain)"/>
    <property type="match status" value="1"/>
</dbReference>
<dbReference type="NCBIfam" id="TIGR00229">
    <property type="entry name" value="sensory_box"/>
    <property type="match status" value="1"/>
</dbReference>
<reference evidence="2" key="1">
    <citation type="submission" date="2016-10" db="EMBL/GenBank/DDBJ databases">
        <title>Sequence of Gallionella enrichment culture.</title>
        <authorList>
            <person name="Poehlein A."/>
            <person name="Muehling M."/>
            <person name="Daniel R."/>
        </authorList>
    </citation>
    <scope>NUCLEOTIDE SEQUENCE</scope>
</reference>
<protein>
    <submittedName>
        <fullName evidence="2">Aerotaxis receptor</fullName>
    </submittedName>
</protein>
<accession>A0A1J5QZU6</accession>
<dbReference type="Pfam" id="PF00989">
    <property type="entry name" value="PAS"/>
    <property type="match status" value="1"/>
</dbReference>
<dbReference type="PROSITE" id="PS50112">
    <property type="entry name" value="PAS"/>
    <property type="match status" value="1"/>
</dbReference>
<dbReference type="CDD" id="cd00130">
    <property type="entry name" value="PAS"/>
    <property type="match status" value="1"/>
</dbReference>
<dbReference type="InterPro" id="IPR013767">
    <property type="entry name" value="PAS_fold"/>
</dbReference>